<evidence type="ECO:0000313" key="4">
    <source>
        <dbReference type="EMBL" id="KAL3884648.1"/>
    </source>
</evidence>
<comment type="caution">
    <text evidence="2">Lacks conserved residue(s) required for the propagation of feature annotation.</text>
</comment>
<dbReference type="AlphaFoldDB" id="A0ABD3XI36"/>
<evidence type="ECO:0000256" key="2">
    <source>
        <dbReference type="PROSITE-ProRule" id="PRU00104"/>
    </source>
</evidence>
<dbReference type="Gene3D" id="3.90.1750.10">
    <property type="entry name" value="Hect, E3 ligase catalytic domains"/>
    <property type="match status" value="1"/>
</dbReference>
<name>A0ABD3XI36_SINWO</name>
<dbReference type="EMBL" id="JBJQND010000002">
    <property type="protein sequence ID" value="KAL3884648.1"/>
    <property type="molecule type" value="Genomic_DNA"/>
</dbReference>
<dbReference type="InterPro" id="IPR035983">
    <property type="entry name" value="Hect_E3_ubiquitin_ligase"/>
</dbReference>
<protein>
    <recommendedName>
        <fullName evidence="3">HECT domain-containing protein</fullName>
    </recommendedName>
</protein>
<evidence type="ECO:0000256" key="1">
    <source>
        <dbReference type="ARBA" id="ARBA00022786"/>
    </source>
</evidence>
<organism evidence="4 5">
    <name type="scientific">Sinanodonta woodiana</name>
    <name type="common">Chinese pond mussel</name>
    <name type="synonym">Anodonta woodiana</name>
    <dbReference type="NCBI Taxonomy" id="1069815"/>
    <lineage>
        <taxon>Eukaryota</taxon>
        <taxon>Metazoa</taxon>
        <taxon>Spiralia</taxon>
        <taxon>Lophotrochozoa</taxon>
        <taxon>Mollusca</taxon>
        <taxon>Bivalvia</taxon>
        <taxon>Autobranchia</taxon>
        <taxon>Heteroconchia</taxon>
        <taxon>Palaeoheterodonta</taxon>
        <taxon>Unionida</taxon>
        <taxon>Unionoidea</taxon>
        <taxon>Unionidae</taxon>
        <taxon>Unioninae</taxon>
        <taxon>Sinanodonta</taxon>
    </lineage>
</organism>
<keyword evidence="1 2" id="KW-0833">Ubl conjugation pathway</keyword>
<sequence>MEEILGAPNLLVPFEVTLYGEEASDLGGPRKEFLTHIMQDIIQAEWRLFELNEESENTLNDDSSGLERKYNFGTGLVCGLSLLQNGLLQCFLTEEEFETLMSQNLTPVQAQFRDGLNQPGFVYLMRRKPCIQYLFCKVSSDRKIDQYPKAGILRYRIIHKIKGGCYISEIHSISLKSGRRRTEKAKVTLKKILQFKTPSAEIPVLEKEHVTQD</sequence>
<dbReference type="PROSITE" id="PS50237">
    <property type="entry name" value="HECT"/>
    <property type="match status" value="1"/>
</dbReference>
<feature type="domain" description="HECT" evidence="3">
    <location>
        <begin position="1"/>
        <end position="114"/>
    </location>
</feature>
<accession>A0ABD3XI36</accession>
<reference evidence="4 5" key="1">
    <citation type="submission" date="2024-11" db="EMBL/GenBank/DDBJ databases">
        <title>Chromosome-level genome assembly of the freshwater bivalve Anodonta woodiana.</title>
        <authorList>
            <person name="Chen X."/>
        </authorList>
    </citation>
    <scope>NUCLEOTIDE SEQUENCE [LARGE SCALE GENOMIC DNA]</scope>
    <source>
        <strain evidence="4">MN2024</strain>
        <tissue evidence="4">Gills</tissue>
    </source>
</reference>
<evidence type="ECO:0000259" key="3">
    <source>
        <dbReference type="PROSITE" id="PS50237"/>
    </source>
</evidence>
<dbReference type="SUPFAM" id="SSF56204">
    <property type="entry name" value="Hect, E3 ligase catalytic domain"/>
    <property type="match status" value="1"/>
</dbReference>
<dbReference type="InterPro" id="IPR000569">
    <property type="entry name" value="HECT_dom"/>
</dbReference>
<evidence type="ECO:0000313" key="5">
    <source>
        <dbReference type="Proteomes" id="UP001634394"/>
    </source>
</evidence>
<proteinExistence type="predicted"/>
<comment type="caution">
    <text evidence="4">The sequence shown here is derived from an EMBL/GenBank/DDBJ whole genome shotgun (WGS) entry which is preliminary data.</text>
</comment>
<dbReference type="Proteomes" id="UP001634394">
    <property type="component" value="Unassembled WGS sequence"/>
</dbReference>
<keyword evidence="5" id="KW-1185">Reference proteome</keyword>
<gene>
    <name evidence="4" type="ORF">ACJMK2_024773</name>
</gene>